<sequence length="169" mass="19116">MIVPSSSGLSLNLSMNSRMEMQSEMIAYFQRHRHVELQHQAEVKNSKGKAIDVAYKERERRLKAIELVADVPAHDLFEQRVIPARRLLSSRSGPDLDVQKRSCGDHSQDLDAGLMEEFERKRDCVDVVVCVVLVTSLVRGNSFNAVNTWIVLVNLFLTTCAAAQLRHQV</sequence>
<dbReference type="AlphaFoldDB" id="A0AAD4GN49"/>
<comment type="caution">
    <text evidence="1">The sequence shown here is derived from an EMBL/GenBank/DDBJ whole genome shotgun (WGS) entry which is preliminary data.</text>
</comment>
<protein>
    <submittedName>
        <fullName evidence="1">Uncharacterized protein</fullName>
    </submittedName>
</protein>
<gene>
    <name evidence="1" type="ORF">FE257_004356</name>
</gene>
<dbReference type="EMBL" id="VCAU01000195">
    <property type="protein sequence ID" value="KAF9882986.1"/>
    <property type="molecule type" value="Genomic_DNA"/>
</dbReference>
<name>A0AAD4GN49_ASPNN</name>
<keyword evidence="2" id="KW-1185">Reference proteome</keyword>
<accession>A0AAD4GN49</accession>
<reference evidence="1" key="1">
    <citation type="journal article" date="2019" name="Beilstein J. Org. Chem.">
        <title>Nanangenines: drimane sesquiterpenoids as the dominant metabolite cohort of a novel Australian fungus, Aspergillus nanangensis.</title>
        <authorList>
            <person name="Lacey H.J."/>
            <person name="Gilchrist C.L.M."/>
            <person name="Crombie A."/>
            <person name="Kalaitzis J.A."/>
            <person name="Vuong D."/>
            <person name="Rutledge P.J."/>
            <person name="Turner P."/>
            <person name="Pitt J.I."/>
            <person name="Lacey E."/>
            <person name="Chooi Y.H."/>
            <person name="Piggott A.M."/>
        </authorList>
    </citation>
    <scope>NUCLEOTIDE SEQUENCE</scope>
    <source>
        <strain evidence="1">MST-FP2251</strain>
    </source>
</reference>
<dbReference type="Proteomes" id="UP001194746">
    <property type="component" value="Unassembled WGS sequence"/>
</dbReference>
<evidence type="ECO:0000313" key="2">
    <source>
        <dbReference type="Proteomes" id="UP001194746"/>
    </source>
</evidence>
<proteinExistence type="predicted"/>
<reference evidence="1" key="2">
    <citation type="submission" date="2020-02" db="EMBL/GenBank/DDBJ databases">
        <authorList>
            <person name="Gilchrist C.L.M."/>
            <person name="Chooi Y.-H."/>
        </authorList>
    </citation>
    <scope>NUCLEOTIDE SEQUENCE</scope>
    <source>
        <strain evidence="1">MST-FP2251</strain>
    </source>
</reference>
<evidence type="ECO:0000313" key="1">
    <source>
        <dbReference type="EMBL" id="KAF9882986.1"/>
    </source>
</evidence>
<organism evidence="1 2">
    <name type="scientific">Aspergillus nanangensis</name>
    <dbReference type="NCBI Taxonomy" id="2582783"/>
    <lineage>
        <taxon>Eukaryota</taxon>
        <taxon>Fungi</taxon>
        <taxon>Dikarya</taxon>
        <taxon>Ascomycota</taxon>
        <taxon>Pezizomycotina</taxon>
        <taxon>Eurotiomycetes</taxon>
        <taxon>Eurotiomycetidae</taxon>
        <taxon>Eurotiales</taxon>
        <taxon>Aspergillaceae</taxon>
        <taxon>Aspergillus</taxon>
        <taxon>Aspergillus subgen. Circumdati</taxon>
    </lineage>
</organism>